<proteinExistence type="predicted"/>
<evidence type="ECO:0000313" key="1">
    <source>
        <dbReference type="EMBL" id="QQT00941.1"/>
    </source>
</evidence>
<accession>A0A974S0X3</accession>
<organism evidence="1 2">
    <name type="scientific">Peribacillus psychrosaccharolyticus</name>
    <name type="common">Bacillus psychrosaccharolyticus</name>
    <dbReference type="NCBI Taxonomy" id="1407"/>
    <lineage>
        <taxon>Bacteria</taxon>
        <taxon>Bacillati</taxon>
        <taxon>Bacillota</taxon>
        <taxon>Bacilli</taxon>
        <taxon>Bacillales</taxon>
        <taxon>Bacillaceae</taxon>
        <taxon>Peribacillus</taxon>
    </lineage>
</organism>
<keyword evidence="2" id="KW-1185">Reference proteome</keyword>
<name>A0A974S0X3_PERPY</name>
<evidence type="ECO:0000313" key="2">
    <source>
        <dbReference type="Proteomes" id="UP000595254"/>
    </source>
</evidence>
<protein>
    <submittedName>
        <fullName evidence="1">Uncharacterized protein</fullName>
    </submittedName>
</protein>
<gene>
    <name evidence="1" type="ORF">I6J18_03260</name>
</gene>
<dbReference type="Proteomes" id="UP000595254">
    <property type="component" value="Chromosome"/>
</dbReference>
<dbReference type="RefSeq" id="WP_040375106.1">
    <property type="nucleotide sequence ID" value="NZ_CP068053.1"/>
</dbReference>
<reference evidence="1 2" key="1">
    <citation type="submission" date="2021-01" db="EMBL/GenBank/DDBJ databases">
        <title>FDA dAtabase for Regulatory Grade micrObial Sequences (FDA-ARGOS): Supporting development and validation of Infectious Disease Dx tests.</title>
        <authorList>
            <person name="Nelson B."/>
            <person name="Plummer A."/>
            <person name="Tallon L."/>
            <person name="Sadzewicz L."/>
            <person name="Zhao X."/>
            <person name="Boylan J."/>
            <person name="Ott S."/>
            <person name="Bowen H."/>
            <person name="Vavikolanu K."/>
            <person name="Mehta A."/>
            <person name="Aluvathingal J."/>
            <person name="Nadendla S."/>
            <person name="Myers T."/>
            <person name="Yan Y."/>
            <person name="Sichtig H."/>
        </authorList>
    </citation>
    <scope>NUCLEOTIDE SEQUENCE [LARGE SCALE GENOMIC DNA]</scope>
    <source>
        <strain evidence="1 2">FDAARGOS_1161</strain>
    </source>
</reference>
<dbReference type="KEGG" id="ppsr:I6J18_03260"/>
<dbReference type="EMBL" id="CP068053">
    <property type="protein sequence ID" value="QQT00941.1"/>
    <property type="molecule type" value="Genomic_DNA"/>
</dbReference>
<sequence>MFKLLGRVVPTDKYREVKPAVSLKMKETLLRISSITHTSLNEVAIEICESGVVSKKVIDEMSSHFQHSIWLDQTLYRGSQSCPSVKNITITGTKERIPMQFSDISFENIRKLSYALDVTPSTAAEVLLDISLKNGEFINDYVRHFFNKHANKKRIHELKHTFKFTSASTPYEEELSKQVLLSYIFDETAATSEHYMG</sequence>
<dbReference type="AlphaFoldDB" id="A0A974S0X3"/>